<sequence>MANVDSFSTSTMLNALQHIGFAAPVAVEEDNTAPPRETMIIEKDEQVEAMYIEEEEDWIEDLMEYTQLDEEWTQELTRDEDQAYNVQQLMDQDYIS</sequence>
<accession>A0ABQ8AWD4</accession>
<proteinExistence type="predicted"/>
<keyword evidence="2" id="KW-1185">Reference proteome</keyword>
<protein>
    <submittedName>
        <fullName evidence="1">Uncharacterized protein</fullName>
    </submittedName>
</protein>
<evidence type="ECO:0000313" key="1">
    <source>
        <dbReference type="EMBL" id="KAH0896335.1"/>
    </source>
</evidence>
<organism evidence="1 2">
    <name type="scientific">Brassica napus</name>
    <name type="common">Rape</name>
    <dbReference type="NCBI Taxonomy" id="3708"/>
    <lineage>
        <taxon>Eukaryota</taxon>
        <taxon>Viridiplantae</taxon>
        <taxon>Streptophyta</taxon>
        <taxon>Embryophyta</taxon>
        <taxon>Tracheophyta</taxon>
        <taxon>Spermatophyta</taxon>
        <taxon>Magnoliopsida</taxon>
        <taxon>eudicotyledons</taxon>
        <taxon>Gunneridae</taxon>
        <taxon>Pentapetalae</taxon>
        <taxon>rosids</taxon>
        <taxon>malvids</taxon>
        <taxon>Brassicales</taxon>
        <taxon>Brassicaceae</taxon>
        <taxon>Brassiceae</taxon>
        <taxon>Brassica</taxon>
    </lineage>
</organism>
<evidence type="ECO:0000313" key="2">
    <source>
        <dbReference type="Proteomes" id="UP000824890"/>
    </source>
</evidence>
<gene>
    <name evidence="1" type="ORF">HID58_045903</name>
</gene>
<dbReference type="Proteomes" id="UP000824890">
    <property type="component" value="Unassembled WGS sequence"/>
</dbReference>
<name>A0ABQ8AWD4_BRANA</name>
<reference evidence="1 2" key="1">
    <citation type="submission" date="2021-05" db="EMBL/GenBank/DDBJ databases">
        <title>Genome Assembly of Synthetic Allotetraploid Brassica napus Reveals Homoeologous Exchanges between Subgenomes.</title>
        <authorList>
            <person name="Davis J.T."/>
        </authorList>
    </citation>
    <scope>NUCLEOTIDE SEQUENCE [LARGE SCALE GENOMIC DNA]</scope>
    <source>
        <strain evidence="2">cv. Da-Ae</strain>
        <tissue evidence="1">Seedling</tissue>
    </source>
</reference>
<dbReference type="EMBL" id="JAGKQM010000012">
    <property type="protein sequence ID" value="KAH0896335.1"/>
    <property type="molecule type" value="Genomic_DNA"/>
</dbReference>
<comment type="caution">
    <text evidence="1">The sequence shown here is derived from an EMBL/GenBank/DDBJ whole genome shotgun (WGS) entry which is preliminary data.</text>
</comment>